<evidence type="ECO:0000256" key="6">
    <source>
        <dbReference type="ARBA" id="ARBA00044739"/>
    </source>
</evidence>
<reference evidence="8 9" key="1">
    <citation type="journal article" date="2019" name="Mol. Ecol. Resour.">
        <title>Chromosome-level genome assembly of Triplophysa tibetana, a fish adapted to the harsh high-altitude environment of the Tibetan Plateau.</title>
        <authorList>
            <person name="Yang X."/>
            <person name="Liu H."/>
            <person name="Ma Z."/>
            <person name="Zou Y."/>
            <person name="Zou M."/>
            <person name="Mao Y."/>
            <person name="Li X."/>
            <person name="Wang H."/>
            <person name="Chen T."/>
            <person name="Wang W."/>
            <person name="Yang R."/>
        </authorList>
    </citation>
    <scope>NUCLEOTIDE SEQUENCE [LARGE SCALE GENOMIC DNA]</scope>
    <source>
        <strain evidence="8">TTIB1903HZAU</strain>
        <tissue evidence="8">Muscle</tissue>
    </source>
</reference>
<dbReference type="GO" id="GO:0005737">
    <property type="term" value="C:cytoplasm"/>
    <property type="evidence" value="ECO:0007669"/>
    <property type="project" value="UniProtKB-SubCell"/>
</dbReference>
<keyword evidence="9" id="KW-1185">Reference proteome</keyword>
<evidence type="ECO:0000256" key="7">
    <source>
        <dbReference type="SAM" id="MobiDB-lite"/>
    </source>
</evidence>
<evidence type="ECO:0000313" key="9">
    <source>
        <dbReference type="Proteomes" id="UP000324632"/>
    </source>
</evidence>
<keyword evidence="4" id="KW-0802">TPR repeat</keyword>
<comment type="caution">
    <text evidence="8">The sequence shown here is derived from an EMBL/GenBank/DDBJ whole genome shotgun (WGS) entry which is preliminary data.</text>
</comment>
<feature type="compositionally biased region" description="Basic and acidic residues" evidence="7">
    <location>
        <begin position="486"/>
        <end position="500"/>
    </location>
</feature>
<organism evidence="8 9">
    <name type="scientific">Triplophysa tibetana</name>
    <dbReference type="NCBI Taxonomy" id="1572043"/>
    <lineage>
        <taxon>Eukaryota</taxon>
        <taxon>Metazoa</taxon>
        <taxon>Chordata</taxon>
        <taxon>Craniata</taxon>
        <taxon>Vertebrata</taxon>
        <taxon>Euteleostomi</taxon>
        <taxon>Actinopterygii</taxon>
        <taxon>Neopterygii</taxon>
        <taxon>Teleostei</taxon>
        <taxon>Ostariophysi</taxon>
        <taxon>Cypriniformes</taxon>
        <taxon>Nemacheilidae</taxon>
        <taxon>Triplophysa</taxon>
    </lineage>
</organism>
<comment type="function">
    <text evidence="6">Axonemal protein which is implicated in axonemal and/or peri-axonemal structure assembly and regulates flagellum assembly and beating and therefore sperm motility.</text>
</comment>
<dbReference type="GO" id="GO:0036126">
    <property type="term" value="C:sperm flagellum"/>
    <property type="evidence" value="ECO:0007669"/>
    <property type="project" value="TreeGrafter"/>
</dbReference>
<dbReference type="InterPro" id="IPR051476">
    <property type="entry name" value="Bac_ResReg_Asp_Phosphatase"/>
</dbReference>
<keyword evidence="2" id="KW-0963">Cytoplasm</keyword>
<evidence type="ECO:0000256" key="5">
    <source>
        <dbReference type="ARBA" id="ARBA00040665"/>
    </source>
</evidence>
<evidence type="ECO:0000256" key="1">
    <source>
        <dbReference type="ARBA" id="ARBA00004496"/>
    </source>
</evidence>
<accession>A0A5A9MYR7</accession>
<dbReference type="Gene3D" id="1.25.40.10">
    <property type="entry name" value="Tetratricopeptide repeat domain"/>
    <property type="match status" value="1"/>
</dbReference>
<proteinExistence type="predicted"/>
<feature type="compositionally biased region" description="Basic and acidic residues" evidence="7">
    <location>
        <begin position="513"/>
        <end position="523"/>
    </location>
</feature>
<feature type="region of interest" description="Disordered" evidence="7">
    <location>
        <begin position="572"/>
        <end position="609"/>
    </location>
</feature>
<protein>
    <recommendedName>
        <fullName evidence="5">Tetratricopeptide repeat protein 29</fullName>
    </recommendedName>
</protein>
<evidence type="ECO:0000256" key="4">
    <source>
        <dbReference type="ARBA" id="ARBA00022803"/>
    </source>
</evidence>
<dbReference type="EMBL" id="SOYY01000024">
    <property type="protein sequence ID" value="KAA0702862.1"/>
    <property type="molecule type" value="Genomic_DNA"/>
</dbReference>
<dbReference type="GO" id="GO:0003341">
    <property type="term" value="P:cilium movement"/>
    <property type="evidence" value="ECO:0007669"/>
    <property type="project" value="TreeGrafter"/>
</dbReference>
<evidence type="ECO:0000313" key="8">
    <source>
        <dbReference type="EMBL" id="KAA0702862.1"/>
    </source>
</evidence>
<dbReference type="Proteomes" id="UP000324632">
    <property type="component" value="Chromosome 24"/>
</dbReference>
<dbReference type="InterPro" id="IPR011990">
    <property type="entry name" value="TPR-like_helical_dom_sf"/>
</dbReference>
<sequence length="609" mass="68457">MVTDQLPVEIYPLCLAHTGNPEQKRKPLRQNICTGLLSTGFHRSFAQLFALLQRWDEAELHPHKLETLQSFLARTETAERGGQYEEMYDNHLCLARFFTEPEDEWLKHNFFQLALQSARKLKIDSGKREAESNLHIGQIYLMKGQLELAQDHYEEFYHMTLGREWQDTSGCTHHERSCEELGRVYTLLAERLLQKQDFELAVKMLTKAYEMAKESGDAGPKGKAAYRLGIAYQSIGDHTTAIQFLSVYKDISTARGDMDNLGKAYGAIANSLERQMQYDESYVYLKRAYEIACNMASVSRLQKAQLRVGTSHALSMLQAYYKHIEMSRWHSIQKIIVWKEKRQGNFVEPIQTPLDQKLFQGASARDMEHSPDTHEHCIACLGPAHAEAAFCESDHAHCADLPARVLRTRRNIARGIIGSRLTATNESLVSLPIPGGAATTPSRRPLPSPHSPFLYSDESLCPPPSVAGAVSFGAEEDNDSMSISASDKDWAGSERDRPDLDSAPGPPRGVHKGPREGRQRARCSDITWSSPEEPVKSKLDSWYLQAGRHQATSKRNAPFFPDVHDHVVKLWSAPQDARPKQWSGPLKKRYGPKRGPPCHDGGASSSAKP</sequence>
<comment type="subcellular location">
    <subcellularLocation>
        <location evidence="1">Cytoplasm</location>
    </subcellularLocation>
</comment>
<gene>
    <name evidence="8" type="ORF">E1301_Tti017084</name>
</gene>
<dbReference type="PANTHER" id="PTHR46630">
    <property type="entry name" value="TETRATRICOPEPTIDE REPEAT PROTEIN 29"/>
    <property type="match status" value="1"/>
</dbReference>
<dbReference type="PANTHER" id="PTHR46630:SF1">
    <property type="entry name" value="TETRATRICOPEPTIDE REPEAT PROTEIN 29"/>
    <property type="match status" value="1"/>
</dbReference>
<keyword evidence="3" id="KW-0677">Repeat</keyword>
<evidence type="ECO:0000256" key="3">
    <source>
        <dbReference type="ARBA" id="ARBA00022737"/>
    </source>
</evidence>
<dbReference type="SUPFAM" id="SSF48452">
    <property type="entry name" value="TPR-like"/>
    <property type="match status" value="1"/>
</dbReference>
<evidence type="ECO:0000256" key="2">
    <source>
        <dbReference type="ARBA" id="ARBA00022490"/>
    </source>
</evidence>
<name>A0A5A9MYR7_9TELE</name>
<feature type="region of interest" description="Disordered" evidence="7">
    <location>
        <begin position="430"/>
        <end position="537"/>
    </location>
</feature>
<dbReference type="AlphaFoldDB" id="A0A5A9MYR7"/>